<evidence type="ECO:0000313" key="2">
    <source>
        <dbReference type="EMBL" id="KAK9056975.1"/>
    </source>
</evidence>
<protein>
    <submittedName>
        <fullName evidence="2">Uncharacterized protein</fullName>
    </submittedName>
</protein>
<name>A0AAP0CMW9_9ASTR</name>
<dbReference type="Proteomes" id="UP001408789">
    <property type="component" value="Unassembled WGS sequence"/>
</dbReference>
<proteinExistence type="predicted"/>
<gene>
    <name evidence="2" type="ORF">SSX86_024340</name>
</gene>
<organism evidence="2 3">
    <name type="scientific">Deinandra increscens subsp. villosa</name>
    <dbReference type="NCBI Taxonomy" id="3103831"/>
    <lineage>
        <taxon>Eukaryota</taxon>
        <taxon>Viridiplantae</taxon>
        <taxon>Streptophyta</taxon>
        <taxon>Embryophyta</taxon>
        <taxon>Tracheophyta</taxon>
        <taxon>Spermatophyta</taxon>
        <taxon>Magnoliopsida</taxon>
        <taxon>eudicotyledons</taxon>
        <taxon>Gunneridae</taxon>
        <taxon>Pentapetalae</taxon>
        <taxon>asterids</taxon>
        <taxon>campanulids</taxon>
        <taxon>Asterales</taxon>
        <taxon>Asteraceae</taxon>
        <taxon>Asteroideae</taxon>
        <taxon>Heliantheae alliance</taxon>
        <taxon>Madieae</taxon>
        <taxon>Madiinae</taxon>
        <taxon>Deinandra</taxon>
    </lineage>
</organism>
<reference evidence="2 3" key="1">
    <citation type="submission" date="2024-04" db="EMBL/GenBank/DDBJ databases">
        <title>The reference genome of an endangered Asteraceae, Deinandra increscens subsp. villosa, native to the Central Coast of California.</title>
        <authorList>
            <person name="Guilliams M."/>
            <person name="Hasenstab-Lehman K."/>
            <person name="Meyer R."/>
            <person name="Mcevoy S."/>
        </authorList>
    </citation>
    <scope>NUCLEOTIDE SEQUENCE [LARGE SCALE GENOMIC DNA]</scope>
    <source>
        <tissue evidence="2">Leaf</tissue>
    </source>
</reference>
<dbReference type="AlphaFoldDB" id="A0AAP0CMW9"/>
<sequence>MATVYHPSPVRSSSIFGEKYVDLLGDLPSPSPRPRRVNSSLVRRNSSREKAAPRRPRASKEIIRRALTPPTRKPIRRWFDFRPTPSRLSVMSMVA</sequence>
<keyword evidence="3" id="KW-1185">Reference proteome</keyword>
<feature type="region of interest" description="Disordered" evidence="1">
    <location>
        <begin position="26"/>
        <end position="60"/>
    </location>
</feature>
<comment type="caution">
    <text evidence="2">The sequence shown here is derived from an EMBL/GenBank/DDBJ whole genome shotgun (WGS) entry which is preliminary data.</text>
</comment>
<accession>A0AAP0CMW9</accession>
<dbReference type="EMBL" id="JBCNJP010000024">
    <property type="protein sequence ID" value="KAK9056975.1"/>
    <property type="molecule type" value="Genomic_DNA"/>
</dbReference>
<feature type="compositionally biased region" description="Basic and acidic residues" evidence="1">
    <location>
        <begin position="46"/>
        <end position="60"/>
    </location>
</feature>
<evidence type="ECO:0000313" key="3">
    <source>
        <dbReference type="Proteomes" id="UP001408789"/>
    </source>
</evidence>
<evidence type="ECO:0000256" key="1">
    <source>
        <dbReference type="SAM" id="MobiDB-lite"/>
    </source>
</evidence>